<evidence type="ECO:0000313" key="2">
    <source>
        <dbReference type="Proteomes" id="UP000831701"/>
    </source>
</evidence>
<reference evidence="1" key="1">
    <citation type="submission" date="2022-04" db="EMBL/GenBank/DDBJ databases">
        <title>Jade perch genome.</title>
        <authorList>
            <person name="Chao B."/>
        </authorList>
    </citation>
    <scope>NUCLEOTIDE SEQUENCE</scope>
    <source>
        <strain evidence="1">CB-2022</strain>
    </source>
</reference>
<proteinExistence type="predicted"/>
<organism evidence="1 2">
    <name type="scientific">Scortum barcoo</name>
    <name type="common">barcoo grunter</name>
    <dbReference type="NCBI Taxonomy" id="214431"/>
    <lineage>
        <taxon>Eukaryota</taxon>
        <taxon>Metazoa</taxon>
        <taxon>Chordata</taxon>
        <taxon>Craniata</taxon>
        <taxon>Vertebrata</taxon>
        <taxon>Euteleostomi</taxon>
        <taxon>Actinopterygii</taxon>
        <taxon>Neopterygii</taxon>
        <taxon>Teleostei</taxon>
        <taxon>Neoteleostei</taxon>
        <taxon>Acanthomorphata</taxon>
        <taxon>Eupercaria</taxon>
        <taxon>Centrarchiformes</taxon>
        <taxon>Terapontoidei</taxon>
        <taxon>Terapontidae</taxon>
        <taxon>Scortum</taxon>
    </lineage>
</organism>
<name>A0ACB8WTG3_9TELE</name>
<keyword evidence="2" id="KW-1185">Reference proteome</keyword>
<dbReference type="EMBL" id="CM041536">
    <property type="protein sequence ID" value="KAI3371016.1"/>
    <property type="molecule type" value="Genomic_DNA"/>
</dbReference>
<protein>
    <submittedName>
        <fullName evidence="1">Uncharacterized protein</fullName>
    </submittedName>
</protein>
<gene>
    <name evidence="1" type="ORF">L3Q82_023670</name>
</gene>
<evidence type="ECO:0000313" key="1">
    <source>
        <dbReference type="EMBL" id="KAI3371016.1"/>
    </source>
</evidence>
<comment type="caution">
    <text evidence="1">The sequence shown here is derived from an EMBL/GenBank/DDBJ whole genome shotgun (WGS) entry which is preliminary data.</text>
</comment>
<dbReference type="Proteomes" id="UP000831701">
    <property type="component" value="Chromosome 6"/>
</dbReference>
<sequence length="1463" mass="162840">ADMFTGARTENRGDSGLLDAAALRQQRRLKQAIQFLHKDSADLLPLDGLKKLGTSKQGQPHHILQKRLLEAKLSRGRMNMCGVTPNNAGLRLSCTHLHSHEDEEDEEEGFIYVPSKCLGQDVNLLIDTGCKLNLMSSLTVERFGLKDLVEENKMETDGFPFQRKLCIDGHTKELSLTIGQLRVMCSFAIIESNRPLMSLGNKTLKALKCVIDTEKQMLVFGTAVREQVQFVKKPINKSTGMTSRQTTASEAALVQMFLGKQGSNITFVVDSSDNMRAALGSVKRLLIQTLLTKASFRDSLFNIMTFSGKLTCWSPHMLPCAPDTVYMALSWIHSISCSPGRDLLAALSMALTDPACHAIHLLCAGPPEQPEAVLRALPALSAGRPLNVFYLQDSGGQLDCNAQNFMQCLTRATGGSCYVIPVGLNGVLEKVVPLHIVENQSSAPTVSPVKCSCPSTSVLIPHDTSLPLLRCSLSNPLRPVTSCMMSDRTPSPDFYPGCRVLARKEVDGLYYLGTVIQQVQDRSGVWVVEFDHPGGADLVVVSSQRQLVCSLDMVNHARARTSCLLPGDAVLSPWEPGLRRYGPGRVMAATERRDGFGVEGVASLRVLMWNGRVILVPGSLVFPISSSHHDRIVRELQISTSACGRCCSWLCARSSSCTPQLVCSHCCQSSSRCCSASNHQPCSFPPSCISSCGGMDGFERAEQDKQVDLRERDTDVRKSDHELPSTSSSSSSSLSLSVDETRAKLRSKQQRPPWRNHGGTLRGVCVSSSVLEEVWDAPVLDQSTLRLEARSSTSRPRLAERRRDDSSQAWFAMNTSSYSQTPDQQLSSTESFFNQRLGAFIKMMHFKRQQAKSSTSLRRMRKEKVAFFFLRSFDSISGFSSEGTLTSQHSNGSRHVLLAFRHDGVRSTRPVNKSMLCSTGFCEMEKESNQSCNGTTRAASPLTDKRQTQHGKYIADLLKRIRIHPEAQRILGNSCIPVVRLERLNLQSVSLSCLQPVVSLVRLPCQTQARLHNDVSCLDHPQQNGVSENEENILEIREASARSKPAESFDLSHPDTTPTSWTEPYCPDSSPPGEPEQDSGFDCESNPDQPYILFDSGSDEWDPDAKTNSETFYLDPDAEETMVIKLDPEPEVDQAQSLQLEDESETRCEVDVVQMDDSEDKRPDLCCSQEEADQDRTLELEDEPETKCEVDLVQMEDQRPELSCLKREADSPFEQSGPGPLLGPGPGPGPGPGTEEMESEDFCAVCLNGGDLLCCDRCPKVYHLVCHVPPLSSFPLGDWVCTLCRTDQEPTETYDCENMHSCGGVKAPYTLSNQDQRRCEKLTLLLYCHTLSAPFHEPVSPLARNYYQIVKRPIDLSVIRRKLDKANTLHYFTAEQFVDDVLLMFKNCASFNLREFPDSEVGQAGRNLEVFFLSKLREIFPDRTFPLASQERTDRARLRWLSRKRKENYRKKRCLFSGKKYFL</sequence>
<accession>A0ACB8WTG3</accession>
<feature type="non-terminal residue" evidence="1">
    <location>
        <position position="1"/>
    </location>
</feature>